<name>A0A550I933_9FLAO</name>
<dbReference type="Proteomes" id="UP000315131">
    <property type="component" value="Unassembled WGS sequence"/>
</dbReference>
<keyword evidence="2" id="KW-1185">Reference proteome</keyword>
<reference evidence="1 2" key="1">
    <citation type="submission" date="2019-06" db="EMBL/GenBank/DDBJ databases">
        <title>Gramella sabulilitoris sp. nov., isolated from a marine sand.</title>
        <authorList>
            <person name="Yoon J.-H."/>
        </authorList>
    </citation>
    <scope>NUCLEOTIDE SEQUENCE [LARGE SCALE GENOMIC DNA]</scope>
    <source>
        <strain evidence="1 2">HSMS-1</strain>
    </source>
</reference>
<dbReference type="EMBL" id="VHSF01000001">
    <property type="protein sequence ID" value="TRO67480.1"/>
    <property type="molecule type" value="Genomic_DNA"/>
</dbReference>
<dbReference type="RefSeq" id="WP_143410254.1">
    <property type="nucleotide sequence ID" value="NZ_VHSF01000001.1"/>
</dbReference>
<dbReference type="OrthoDB" id="839726at2"/>
<evidence type="ECO:0000313" key="2">
    <source>
        <dbReference type="Proteomes" id="UP000315131"/>
    </source>
</evidence>
<gene>
    <name evidence="1" type="ORF">FGM01_06235</name>
</gene>
<protein>
    <submittedName>
        <fullName evidence="1">Uncharacterized protein</fullName>
    </submittedName>
</protein>
<organism evidence="1 2">
    <name type="scientific">Christiangramia sabulilitoris</name>
    <dbReference type="NCBI Taxonomy" id="2583991"/>
    <lineage>
        <taxon>Bacteria</taxon>
        <taxon>Pseudomonadati</taxon>
        <taxon>Bacteroidota</taxon>
        <taxon>Flavobacteriia</taxon>
        <taxon>Flavobacteriales</taxon>
        <taxon>Flavobacteriaceae</taxon>
        <taxon>Christiangramia</taxon>
    </lineage>
</organism>
<sequence length="96" mass="11066">MKNFAYILSFVFISFLFTPSIIALVDSSIDISIAYNVNEEESSSKNQITFEYTIEEMDSNYESIHFLQTRGTDGHYYKENVYDVFLSVTSPPPKRA</sequence>
<comment type="caution">
    <text evidence="1">The sequence shown here is derived from an EMBL/GenBank/DDBJ whole genome shotgun (WGS) entry which is preliminary data.</text>
</comment>
<evidence type="ECO:0000313" key="1">
    <source>
        <dbReference type="EMBL" id="TRO67480.1"/>
    </source>
</evidence>
<proteinExistence type="predicted"/>
<dbReference type="AlphaFoldDB" id="A0A550I933"/>
<accession>A0A550I933</accession>